<evidence type="ECO:0000313" key="1">
    <source>
        <dbReference type="EMBL" id="SCZ80318.1"/>
    </source>
</evidence>
<dbReference type="AlphaFoldDB" id="A0A1G5S2C7"/>
<dbReference type="Proteomes" id="UP000199428">
    <property type="component" value="Unassembled WGS sequence"/>
</dbReference>
<name>A0A1G5S2C7_PSEXY</name>
<dbReference type="EMBL" id="FMWK01000013">
    <property type="protein sequence ID" value="SCZ80318.1"/>
    <property type="molecule type" value="Genomic_DNA"/>
</dbReference>
<proteinExistence type="predicted"/>
<accession>A0A1G5S2C7</accession>
<evidence type="ECO:0000313" key="2">
    <source>
        <dbReference type="Proteomes" id="UP000199428"/>
    </source>
</evidence>
<protein>
    <submittedName>
        <fullName evidence="1">Uncharacterized protein</fullName>
    </submittedName>
</protein>
<sequence length="94" mass="11260">MKRKPKISKNCGKDIVLCETTNRIVSNRTSELLLEQSVPFSKNWHRVPFFRRRIYHGANKVCVISINRTQYSHARRVLYLLEERDYNRLQLNVI</sequence>
<gene>
    <name evidence="1" type="ORF">SAMN02910350_02231</name>
</gene>
<organism evidence="1 2">
    <name type="scientific">Pseudobutyrivibrio xylanivorans</name>
    <dbReference type="NCBI Taxonomy" id="185007"/>
    <lineage>
        <taxon>Bacteria</taxon>
        <taxon>Bacillati</taxon>
        <taxon>Bacillota</taxon>
        <taxon>Clostridia</taxon>
        <taxon>Lachnospirales</taxon>
        <taxon>Lachnospiraceae</taxon>
        <taxon>Pseudobutyrivibrio</taxon>
    </lineage>
</organism>
<reference evidence="1 2" key="1">
    <citation type="submission" date="2016-10" db="EMBL/GenBank/DDBJ databases">
        <authorList>
            <person name="de Groot N.N."/>
        </authorList>
    </citation>
    <scope>NUCLEOTIDE SEQUENCE [LARGE SCALE GENOMIC DNA]</scope>
    <source>
        <strain evidence="1 2">DSM 10317</strain>
    </source>
</reference>